<gene>
    <name evidence="1" type="ORF">Vgi01_10640</name>
</gene>
<organism evidence="1 2">
    <name type="scientific">Micromonospora gifhornensis</name>
    <dbReference type="NCBI Taxonomy" id="84594"/>
    <lineage>
        <taxon>Bacteria</taxon>
        <taxon>Bacillati</taxon>
        <taxon>Actinomycetota</taxon>
        <taxon>Actinomycetes</taxon>
        <taxon>Micromonosporales</taxon>
        <taxon>Micromonosporaceae</taxon>
        <taxon>Micromonospora</taxon>
    </lineage>
</organism>
<dbReference type="EMBL" id="BOPA01000010">
    <property type="protein sequence ID" value="GIJ14380.1"/>
    <property type="molecule type" value="Genomic_DNA"/>
</dbReference>
<name>A0ABQ4I8Z8_9ACTN</name>
<keyword evidence="2" id="KW-1185">Reference proteome</keyword>
<evidence type="ECO:0000313" key="1">
    <source>
        <dbReference type="EMBL" id="GIJ14380.1"/>
    </source>
</evidence>
<protein>
    <submittedName>
        <fullName evidence="1">Uncharacterized protein</fullName>
    </submittedName>
</protein>
<accession>A0ABQ4I8Z8</accession>
<comment type="caution">
    <text evidence="1">The sequence shown here is derived from an EMBL/GenBank/DDBJ whole genome shotgun (WGS) entry which is preliminary data.</text>
</comment>
<dbReference type="Proteomes" id="UP000647860">
    <property type="component" value="Unassembled WGS sequence"/>
</dbReference>
<reference evidence="1 2" key="1">
    <citation type="submission" date="2021-01" db="EMBL/GenBank/DDBJ databases">
        <title>Whole genome shotgun sequence of Verrucosispora gifhornensis NBRC 16317.</title>
        <authorList>
            <person name="Komaki H."/>
            <person name="Tamura T."/>
        </authorList>
    </citation>
    <scope>NUCLEOTIDE SEQUENCE [LARGE SCALE GENOMIC DNA]</scope>
    <source>
        <strain evidence="1 2">NBRC 16317</strain>
    </source>
</reference>
<proteinExistence type="predicted"/>
<sequence length="223" mass="24517">MSKVDAVSTKRVTSDWGRAFPGFSQWRPLRLVRRVGPVVQGITLDVSTAGDSYFPTAHVHALTREFPVVTMTMSHRLQGSSGVQESIRFAQHDEVCQDAFRRISVQSPLSLGDPPSIEEIVGEYHRFARAQAEDGLPPAVIEVEDSILIPAVVGRLDLTERGFSLAEELSAIWPTSRLPLSWAGRDGWLQGLRRVAGDAKTLQLIVDGQIGKHKLAKVKSCPL</sequence>
<evidence type="ECO:0000313" key="2">
    <source>
        <dbReference type="Proteomes" id="UP000647860"/>
    </source>
</evidence>
<dbReference type="RefSeq" id="WP_204290314.1">
    <property type="nucleotide sequence ID" value="NZ_BAAAGZ010000016.1"/>
</dbReference>